<evidence type="ECO:0000256" key="4">
    <source>
        <dbReference type="ARBA" id="ARBA00038652"/>
    </source>
</evidence>
<keyword evidence="6" id="KW-0378">Hydrolase</keyword>
<dbReference type="EMBL" id="FQTT01000010">
    <property type="protein sequence ID" value="SHE25473.1"/>
    <property type="molecule type" value="Genomic_DNA"/>
</dbReference>
<dbReference type="STRING" id="1892869.ACGLYG10_1689"/>
<comment type="subunit">
    <text evidence="4">The methyltransferase is composed of M and S polypeptides.</text>
</comment>
<dbReference type="OrthoDB" id="3197085at2"/>
<dbReference type="GO" id="GO:0009307">
    <property type="term" value="P:DNA restriction-modification system"/>
    <property type="evidence" value="ECO:0007669"/>
    <property type="project" value="UniProtKB-KW"/>
</dbReference>
<dbReference type="PANTHER" id="PTHR43140:SF1">
    <property type="entry name" value="TYPE I RESTRICTION ENZYME ECOKI SPECIFICITY SUBUNIT"/>
    <property type="match status" value="1"/>
</dbReference>
<feature type="domain" description="Type I restriction modification DNA specificity" evidence="5">
    <location>
        <begin position="212"/>
        <end position="368"/>
    </location>
</feature>
<dbReference type="Pfam" id="PF01420">
    <property type="entry name" value="Methylase_S"/>
    <property type="match status" value="2"/>
</dbReference>
<evidence type="ECO:0000259" key="5">
    <source>
        <dbReference type="Pfam" id="PF01420"/>
    </source>
</evidence>
<dbReference type="PANTHER" id="PTHR43140">
    <property type="entry name" value="TYPE-1 RESTRICTION ENZYME ECOKI SPECIFICITY PROTEIN"/>
    <property type="match status" value="1"/>
</dbReference>
<dbReference type="GO" id="GO:0004519">
    <property type="term" value="F:endonuclease activity"/>
    <property type="evidence" value="ECO:0007669"/>
    <property type="project" value="UniProtKB-KW"/>
</dbReference>
<dbReference type="GO" id="GO:0003677">
    <property type="term" value="F:DNA binding"/>
    <property type="evidence" value="ECO:0007669"/>
    <property type="project" value="UniProtKB-KW"/>
</dbReference>
<evidence type="ECO:0000313" key="7">
    <source>
        <dbReference type="Proteomes" id="UP000184291"/>
    </source>
</evidence>
<name>A0A1M4RZS6_9ACTO</name>
<evidence type="ECO:0000256" key="1">
    <source>
        <dbReference type="ARBA" id="ARBA00010923"/>
    </source>
</evidence>
<dbReference type="Gene3D" id="3.90.220.20">
    <property type="entry name" value="DNA methylase specificity domains"/>
    <property type="match status" value="2"/>
</dbReference>
<evidence type="ECO:0000313" key="6">
    <source>
        <dbReference type="EMBL" id="SHE25473.1"/>
    </source>
</evidence>
<dbReference type="InterPro" id="IPR044946">
    <property type="entry name" value="Restrct_endonuc_typeI_TRD_sf"/>
</dbReference>
<feature type="domain" description="Type I restriction modification DNA specificity" evidence="5">
    <location>
        <begin position="13"/>
        <end position="189"/>
    </location>
</feature>
<keyword evidence="7" id="KW-1185">Reference proteome</keyword>
<dbReference type="AlphaFoldDB" id="A0A1M4RZS6"/>
<evidence type="ECO:0000256" key="3">
    <source>
        <dbReference type="ARBA" id="ARBA00023125"/>
    </source>
</evidence>
<gene>
    <name evidence="6" type="ORF">ACGLYG10_1689</name>
</gene>
<organism evidence="6 7">
    <name type="scientific">Actinomyces glycerinitolerans</name>
    <dbReference type="NCBI Taxonomy" id="1892869"/>
    <lineage>
        <taxon>Bacteria</taxon>
        <taxon>Bacillati</taxon>
        <taxon>Actinomycetota</taxon>
        <taxon>Actinomycetes</taxon>
        <taxon>Actinomycetales</taxon>
        <taxon>Actinomycetaceae</taxon>
        <taxon>Actinomyces</taxon>
    </lineage>
</organism>
<dbReference type="SUPFAM" id="SSF116734">
    <property type="entry name" value="DNA methylase specificity domain"/>
    <property type="match status" value="2"/>
</dbReference>
<proteinExistence type="inferred from homology"/>
<reference evidence="7" key="1">
    <citation type="submission" date="2016-09" db="EMBL/GenBank/DDBJ databases">
        <authorList>
            <person name="Strepis N."/>
        </authorList>
    </citation>
    <scope>NUCLEOTIDE SEQUENCE [LARGE SCALE GENOMIC DNA]</scope>
</reference>
<keyword evidence="3" id="KW-0238">DNA-binding</keyword>
<accession>A0A1M4RZS6</accession>
<dbReference type="CDD" id="cd17291">
    <property type="entry name" value="RMtype1_S_MgeORF438P-TRD-CR_like"/>
    <property type="match status" value="1"/>
</dbReference>
<dbReference type="RefSeq" id="WP_073330353.1">
    <property type="nucleotide sequence ID" value="NZ_FQTT01000010.1"/>
</dbReference>
<protein>
    <submittedName>
        <fullName evidence="6">Restriction endonuclease type i hsds</fullName>
    </submittedName>
</protein>
<sequence>MSRIDNLVKELCPDGVDYKPLATLFDTRNGYTPRKTDAEAWSGDEVPWFRMEDIRANGGILDDSIQRISKSAVKGGRLFAADSILVATSATIGEHALIRVPHLSNQRFTCLTLKDEYRSRFDVKFLYYYCFRLDEWCKKNTTVSSFQSVDMVGFKRFRFPIPPLAVQREIVRVLDQFTQLEAELEAELEARRRQYEYYRHREMTFSGSVTRSPLGELVQVKTGAAVSKRLIQENPGPYPVINSGREPLGYIGEYNTEGNPVGITSRGAGVGSITWCEGRYYRGNLNYGVTVKDVNELDVRFLYHSLQYMQPELRALCSFQGIPALNKASLERLVIPLPDMAVQMKVVSILDKFDALVNDLNSGLPAEIAARRKQYEYYRDKLLAFPEKGAAA</sequence>
<dbReference type="CDD" id="cd17281">
    <property type="entry name" value="RMtype1_S_HpyAXIII_TRD1-CR1_like"/>
    <property type="match status" value="1"/>
</dbReference>
<keyword evidence="6" id="KW-0255">Endonuclease</keyword>
<dbReference type="Proteomes" id="UP000184291">
    <property type="component" value="Unassembled WGS sequence"/>
</dbReference>
<keyword evidence="6" id="KW-0540">Nuclease</keyword>
<keyword evidence="2" id="KW-0680">Restriction system</keyword>
<evidence type="ECO:0000256" key="2">
    <source>
        <dbReference type="ARBA" id="ARBA00022747"/>
    </source>
</evidence>
<dbReference type="InterPro" id="IPR000055">
    <property type="entry name" value="Restrct_endonuc_typeI_TRD"/>
</dbReference>
<dbReference type="REBASE" id="177923">
    <property type="entry name" value="S.AglG10ORF1690P"/>
</dbReference>
<comment type="similarity">
    <text evidence="1">Belongs to the type-I restriction system S methylase family.</text>
</comment>
<dbReference type="InterPro" id="IPR051212">
    <property type="entry name" value="Type-I_RE_S_subunit"/>
</dbReference>